<dbReference type="GO" id="GO:0005886">
    <property type="term" value="C:plasma membrane"/>
    <property type="evidence" value="ECO:0007669"/>
    <property type="project" value="UniProtKB-SubCell"/>
</dbReference>
<organism evidence="15 16">
    <name type="scientific">Candidatus Geothrix odensensis</name>
    <dbReference type="NCBI Taxonomy" id="2954440"/>
    <lineage>
        <taxon>Bacteria</taxon>
        <taxon>Pseudomonadati</taxon>
        <taxon>Acidobacteriota</taxon>
        <taxon>Holophagae</taxon>
        <taxon>Holophagales</taxon>
        <taxon>Holophagaceae</taxon>
        <taxon>Geothrix</taxon>
    </lineage>
</organism>
<dbReference type="PROSITE" id="PS50110">
    <property type="entry name" value="RESPONSE_REGULATORY"/>
    <property type="match status" value="1"/>
</dbReference>
<dbReference type="InterPro" id="IPR007895">
    <property type="entry name" value="MASE1"/>
</dbReference>
<evidence type="ECO:0000256" key="4">
    <source>
        <dbReference type="ARBA" id="ARBA00022475"/>
    </source>
</evidence>
<feature type="transmembrane region" description="Helical" evidence="12">
    <location>
        <begin position="185"/>
        <end position="202"/>
    </location>
</feature>
<comment type="caution">
    <text evidence="15">The sequence shown here is derived from an EMBL/GenBank/DDBJ whole genome shotgun (WGS) entry which is preliminary data.</text>
</comment>
<dbReference type="AlphaFoldDB" id="A0A936F3B7"/>
<keyword evidence="9 12" id="KW-1133">Transmembrane helix</keyword>
<feature type="transmembrane region" description="Helical" evidence="12">
    <location>
        <begin position="103"/>
        <end position="130"/>
    </location>
</feature>
<dbReference type="InterPro" id="IPR036097">
    <property type="entry name" value="HisK_dim/P_sf"/>
</dbReference>
<feature type="transmembrane region" description="Helical" evidence="12">
    <location>
        <begin position="72"/>
        <end position="91"/>
    </location>
</feature>
<feature type="transmembrane region" description="Helical" evidence="12">
    <location>
        <begin position="234"/>
        <end position="251"/>
    </location>
</feature>
<dbReference type="InterPro" id="IPR036890">
    <property type="entry name" value="HATPase_C_sf"/>
</dbReference>
<keyword evidence="4" id="KW-1003">Cell membrane</keyword>
<dbReference type="CDD" id="cd00082">
    <property type="entry name" value="HisKA"/>
    <property type="match status" value="1"/>
</dbReference>
<dbReference type="InterPro" id="IPR003594">
    <property type="entry name" value="HATPase_dom"/>
</dbReference>
<sequence>MRILGLALVYVALAKIPLSSNLAFQAYLFWPAAALAHTAYLLVGWEAIWSLALGSLLLNGLGWLPWPQALAMVLLQTLGPLAAWRLMLRVGCPRPDLRLTRDLLCWLGASALAIATISSGLGVLVVGSALPGGQFAHPMATGFSWFLGDLTAVLCLGPALLHFGPRWLRLPASSISTQGPPPARSLLGVGLLCLLLLFGGRVNPGLSADFRLALQFALVLPILWMALRFGPRATAAGVALLALAFLAQLWISDARLPDEVFRFSQLHLLVLALAALVTSAAAEETRQARLALAARDLQAQRMEAVSTLAGGLVHEFNNQLTVVLGNLDRLRGQLPDQGEAPGLARRLEEAALAMGSTVRQLKSLSHQAPLHSYPLPLSEALIPFLHATRDLPGRLAFHASLEADPVLGLDPDLLNQALQRLLANSVEATPGQGSIHLSARQDGAWVHLALADTGVGMTPEVLSRACDPFFTTKPLATGRGLGLSIAFALTKQMGGHLVLESQPGRGTRAELVLPVGRALPAPLPPAAGPVRMRRILLADDEAGLRDLTREFLEAEGFLVTATSDGQEALDAFEAAPQGWDLLILDLVMPRLDGIEVVKRVERVRPDLPVLLMSGYSAVPQAGVLGAPHRRFLAKPFRLQELLEALQSLGLRDVQDTSP</sequence>
<evidence type="ECO:0000256" key="3">
    <source>
        <dbReference type="ARBA" id="ARBA00012438"/>
    </source>
</evidence>
<keyword evidence="10 12" id="KW-0472">Membrane</keyword>
<dbReference type="Gene3D" id="1.10.287.130">
    <property type="match status" value="1"/>
</dbReference>
<dbReference type="InterPro" id="IPR003661">
    <property type="entry name" value="HisK_dim/P_dom"/>
</dbReference>
<evidence type="ECO:0000259" key="13">
    <source>
        <dbReference type="PROSITE" id="PS50109"/>
    </source>
</evidence>
<dbReference type="EMBL" id="JADKCH010000011">
    <property type="protein sequence ID" value="MBK8573031.1"/>
    <property type="molecule type" value="Genomic_DNA"/>
</dbReference>
<keyword evidence="7 12" id="KW-0812">Transmembrane</keyword>
<dbReference type="GO" id="GO:0009927">
    <property type="term" value="F:histidine phosphotransfer kinase activity"/>
    <property type="evidence" value="ECO:0007669"/>
    <property type="project" value="TreeGrafter"/>
</dbReference>
<evidence type="ECO:0000256" key="2">
    <source>
        <dbReference type="ARBA" id="ARBA00004651"/>
    </source>
</evidence>
<evidence type="ECO:0000256" key="8">
    <source>
        <dbReference type="ARBA" id="ARBA00022777"/>
    </source>
</evidence>
<evidence type="ECO:0000256" key="1">
    <source>
        <dbReference type="ARBA" id="ARBA00000085"/>
    </source>
</evidence>
<dbReference type="Proteomes" id="UP000709959">
    <property type="component" value="Unassembled WGS sequence"/>
</dbReference>
<keyword evidence="5 11" id="KW-0597">Phosphoprotein</keyword>
<feature type="domain" description="Histidine kinase" evidence="13">
    <location>
        <begin position="311"/>
        <end position="517"/>
    </location>
</feature>
<evidence type="ECO:0000313" key="16">
    <source>
        <dbReference type="Proteomes" id="UP000709959"/>
    </source>
</evidence>
<feature type="domain" description="Response regulatory" evidence="14">
    <location>
        <begin position="534"/>
        <end position="649"/>
    </location>
</feature>
<keyword evidence="6" id="KW-0808">Transferase</keyword>
<comment type="catalytic activity">
    <reaction evidence="1">
        <text>ATP + protein L-histidine = ADP + protein N-phospho-L-histidine.</text>
        <dbReference type="EC" id="2.7.13.3"/>
    </reaction>
</comment>
<dbReference type="InterPro" id="IPR004358">
    <property type="entry name" value="Sig_transdc_His_kin-like_C"/>
</dbReference>
<gene>
    <name evidence="15" type="ORF">IPN91_10365</name>
</gene>
<dbReference type="SMART" id="SM00448">
    <property type="entry name" value="REC"/>
    <property type="match status" value="1"/>
</dbReference>
<dbReference type="SUPFAM" id="SSF47384">
    <property type="entry name" value="Homodimeric domain of signal transducing histidine kinase"/>
    <property type="match status" value="1"/>
</dbReference>
<dbReference type="PANTHER" id="PTHR43047:SF72">
    <property type="entry name" value="OSMOSENSING HISTIDINE PROTEIN KINASE SLN1"/>
    <property type="match status" value="1"/>
</dbReference>
<keyword evidence="8" id="KW-0418">Kinase</keyword>
<evidence type="ECO:0000256" key="6">
    <source>
        <dbReference type="ARBA" id="ARBA00022679"/>
    </source>
</evidence>
<evidence type="ECO:0000313" key="15">
    <source>
        <dbReference type="EMBL" id="MBK8573031.1"/>
    </source>
</evidence>
<comment type="subcellular location">
    <subcellularLocation>
        <location evidence="2">Cell membrane</location>
        <topology evidence="2">Multi-pass membrane protein</topology>
    </subcellularLocation>
</comment>
<reference evidence="15 16" key="1">
    <citation type="submission" date="2020-10" db="EMBL/GenBank/DDBJ databases">
        <title>Connecting structure to function with the recovery of over 1000 high-quality activated sludge metagenome-assembled genomes encoding full-length rRNA genes using long-read sequencing.</title>
        <authorList>
            <person name="Singleton C.M."/>
            <person name="Petriglieri F."/>
            <person name="Kristensen J.M."/>
            <person name="Kirkegaard R.H."/>
            <person name="Michaelsen T.Y."/>
            <person name="Andersen M.H."/>
            <person name="Karst S.M."/>
            <person name="Dueholm M.S."/>
            <person name="Nielsen P.H."/>
            <person name="Albertsen M."/>
        </authorList>
    </citation>
    <scope>NUCLEOTIDE SEQUENCE [LARGE SCALE GENOMIC DNA]</scope>
    <source>
        <strain evidence="15">OdNE_18-Q3-R46-58_MAXAC.008</strain>
    </source>
</reference>
<dbReference type="Pfam" id="PF02518">
    <property type="entry name" value="HATPase_c"/>
    <property type="match status" value="1"/>
</dbReference>
<dbReference type="InterPro" id="IPR011006">
    <property type="entry name" value="CheY-like_superfamily"/>
</dbReference>
<evidence type="ECO:0000256" key="7">
    <source>
        <dbReference type="ARBA" id="ARBA00022692"/>
    </source>
</evidence>
<dbReference type="Gene3D" id="3.30.565.10">
    <property type="entry name" value="Histidine kinase-like ATPase, C-terminal domain"/>
    <property type="match status" value="1"/>
</dbReference>
<proteinExistence type="predicted"/>
<name>A0A936F3B7_9BACT</name>
<dbReference type="InterPro" id="IPR005467">
    <property type="entry name" value="His_kinase_dom"/>
</dbReference>
<dbReference type="SUPFAM" id="SSF52172">
    <property type="entry name" value="CheY-like"/>
    <property type="match status" value="1"/>
</dbReference>
<evidence type="ECO:0000256" key="5">
    <source>
        <dbReference type="ARBA" id="ARBA00022553"/>
    </source>
</evidence>
<dbReference type="SUPFAM" id="SSF55874">
    <property type="entry name" value="ATPase domain of HSP90 chaperone/DNA topoisomerase II/histidine kinase"/>
    <property type="match status" value="1"/>
</dbReference>
<dbReference type="Pfam" id="PF00072">
    <property type="entry name" value="Response_reg"/>
    <property type="match status" value="1"/>
</dbReference>
<evidence type="ECO:0000256" key="9">
    <source>
        <dbReference type="ARBA" id="ARBA00022989"/>
    </source>
</evidence>
<dbReference type="EC" id="2.7.13.3" evidence="3"/>
<dbReference type="SMART" id="SM00387">
    <property type="entry name" value="HATPase_c"/>
    <property type="match status" value="1"/>
</dbReference>
<dbReference type="Gene3D" id="3.40.50.2300">
    <property type="match status" value="1"/>
</dbReference>
<dbReference type="Pfam" id="PF05231">
    <property type="entry name" value="MASE1"/>
    <property type="match status" value="1"/>
</dbReference>
<evidence type="ECO:0000256" key="12">
    <source>
        <dbReference type="SAM" id="Phobius"/>
    </source>
</evidence>
<dbReference type="GO" id="GO:0000155">
    <property type="term" value="F:phosphorelay sensor kinase activity"/>
    <property type="evidence" value="ECO:0007669"/>
    <property type="project" value="InterPro"/>
</dbReference>
<dbReference type="InterPro" id="IPR001789">
    <property type="entry name" value="Sig_transdc_resp-reg_receiver"/>
</dbReference>
<feature type="transmembrane region" description="Helical" evidence="12">
    <location>
        <begin position="142"/>
        <end position="164"/>
    </location>
</feature>
<evidence type="ECO:0000256" key="10">
    <source>
        <dbReference type="ARBA" id="ARBA00023136"/>
    </source>
</evidence>
<protein>
    <recommendedName>
        <fullName evidence="3">histidine kinase</fullName>
        <ecNumber evidence="3">2.7.13.3</ecNumber>
    </recommendedName>
</protein>
<evidence type="ECO:0000259" key="14">
    <source>
        <dbReference type="PROSITE" id="PS50110"/>
    </source>
</evidence>
<feature type="transmembrane region" description="Helical" evidence="12">
    <location>
        <begin position="208"/>
        <end position="227"/>
    </location>
</feature>
<feature type="modified residue" description="4-aspartylphosphate" evidence="11">
    <location>
        <position position="585"/>
    </location>
</feature>
<dbReference type="PRINTS" id="PR00344">
    <property type="entry name" value="BCTRLSENSOR"/>
</dbReference>
<evidence type="ECO:0000256" key="11">
    <source>
        <dbReference type="PROSITE-ProRule" id="PRU00169"/>
    </source>
</evidence>
<dbReference type="PANTHER" id="PTHR43047">
    <property type="entry name" value="TWO-COMPONENT HISTIDINE PROTEIN KINASE"/>
    <property type="match status" value="1"/>
</dbReference>
<accession>A0A936F3B7</accession>
<dbReference type="PROSITE" id="PS50109">
    <property type="entry name" value="HIS_KIN"/>
    <property type="match status" value="1"/>
</dbReference>